<sequence>MKTIIQLFENSVDQFGKNPFLWEKTNSSYQSVSYESLYEEVQQFAAGLFSLGIKKTDRIGLLSEGRNAWVLSELGILFAGAVNVPLSVKLDAQNELKFRLNHSEACIVVVSKNHLEKIRSIKDHLESIETIIVLDENIELQEKEISLSQLIKLGKELSENDRSELNEIQKNIEADDDANISYTSGTTADPKGIILTHNNYASNVYQASSLMEIPASFKTLLILPWDHSFAHTAGIYSFMLKGASIAAVQQGKSSMEALKNIPNNIKEIKPDIILSVPALAKNFKKNIEKGIKAKGPKVEKLFNKALEVAYKYNGSGWDKGKGSRMFLKPLYMFYDKILFSKVRENFGGNLKFFVGGGALLDIELQRFFYAIGIPMYQGYGLSEASPIISSNAHHKHKLGSSGLIVQDMDLKICDDNGNSLAVGEKGEIVIKGGNVMKGYWKNEKASAETLRDGWLHTGDMGYVDQDGFLYVLGRFKSLLIASDGEKFSPEGIEEAFVDQSPLLDQCILHNNQDAYTIALIVPNKGAIMSQLKPHNLTLESEEGQMMALKLIQNELNQYRPRGKHEDMFPHRWLPTAIGILPEAFTEENKLLNSTMKVVRDRVNSYFKEYVDFLYTPEGKNIFNSKNKESLKNGLKQQSFN</sequence>
<dbReference type="RefSeq" id="WP_096427649.1">
    <property type="nucleotide sequence ID" value="NZ_AP018042.1"/>
</dbReference>
<accession>A0A1Y1CEE5</accession>
<feature type="domain" description="AMP-dependent synthetase/ligase" evidence="3">
    <location>
        <begin position="8"/>
        <end position="440"/>
    </location>
</feature>
<dbReference type="PANTHER" id="PTHR43272">
    <property type="entry name" value="LONG-CHAIN-FATTY-ACID--COA LIGASE"/>
    <property type="match status" value="1"/>
</dbReference>
<proteinExistence type="predicted"/>
<dbReference type="Pfam" id="PF00501">
    <property type="entry name" value="AMP-binding"/>
    <property type="match status" value="1"/>
</dbReference>
<dbReference type="Gene3D" id="3.40.50.12780">
    <property type="entry name" value="N-terminal domain of ligase-like"/>
    <property type="match status" value="1"/>
</dbReference>
<keyword evidence="4" id="KW-0436">Ligase</keyword>
<dbReference type="KEGG" id="mbas:ALGA_0333"/>
<keyword evidence="5" id="KW-1185">Reference proteome</keyword>
<dbReference type="PANTHER" id="PTHR43272:SF33">
    <property type="entry name" value="AMP-BINDING DOMAIN-CONTAINING PROTEIN-RELATED"/>
    <property type="match status" value="1"/>
</dbReference>
<gene>
    <name evidence="4" type="ORF">ALGA_0333</name>
</gene>
<dbReference type="GO" id="GO:0005524">
    <property type="term" value="F:ATP binding"/>
    <property type="evidence" value="ECO:0007669"/>
    <property type="project" value="UniProtKB-KW"/>
</dbReference>
<evidence type="ECO:0000256" key="2">
    <source>
        <dbReference type="ARBA" id="ARBA00022840"/>
    </source>
</evidence>
<dbReference type="InterPro" id="IPR000873">
    <property type="entry name" value="AMP-dep_synth/lig_dom"/>
</dbReference>
<keyword evidence="1" id="KW-0547">Nucleotide-binding</keyword>
<dbReference type="AlphaFoldDB" id="A0A1Y1CEE5"/>
<dbReference type="EMBL" id="AP018042">
    <property type="protein sequence ID" value="BAX78728.1"/>
    <property type="molecule type" value="Genomic_DNA"/>
</dbReference>
<dbReference type="InterPro" id="IPR042099">
    <property type="entry name" value="ANL_N_sf"/>
</dbReference>
<protein>
    <submittedName>
        <fullName evidence="4">Long-chain-fatty-acid--CoA ligase</fullName>
    </submittedName>
</protein>
<evidence type="ECO:0000256" key="1">
    <source>
        <dbReference type="ARBA" id="ARBA00022741"/>
    </source>
</evidence>
<name>A0A1Y1CEE5_9BACT</name>
<keyword evidence="2" id="KW-0067">ATP-binding</keyword>
<dbReference type="GO" id="GO:0004467">
    <property type="term" value="F:long-chain fatty acid-CoA ligase activity"/>
    <property type="evidence" value="ECO:0007669"/>
    <property type="project" value="TreeGrafter"/>
</dbReference>
<evidence type="ECO:0000259" key="3">
    <source>
        <dbReference type="Pfam" id="PF00501"/>
    </source>
</evidence>
<dbReference type="Proteomes" id="UP000218267">
    <property type="component" value="Chromosome"/>
</dbReference>
<dbReference type="GO" id="GO:0016020">
    <property type="term" value="C:membrane"/>
    <property type="evidence" value="ECO:0007669"/>
    <property type="project" value="TreeGrafter"/>
</dbReference>
<reference evidence="4 5" key="1">
    <citation type="journal article" date="2018" name="Mar. Genomics">
        <title>Complete genome sequence of Marinifilaceae bacterium strain SPP2, isolated from the Antarctic marine sediment.</title>
        <authorList>
            <person name="Watanabe M."/>
            <person name="Kojima H."/>
            <person name="Fukui M."/>
        </authorList>
    </citation>
    <scope>NUCLEOTIDE SEQUENCE [LARGE SCALE GENOMIC DNA]</scope>
    <source>
        <strain evidence="4 5">SPP2</strain>
    </source>
</reference>
<organism evidence="4 5">
    <name type="scientific">Labilibaculum antarcticum</name>
    <dbReference type="NCBI Taxonomy" id="1717717"/>
    <lineage>
        <taxon>Bacteria</taxon>
        <taxon>Pseudomonadati</taxon>
        <taxon>Bacteroidota</taxon>
        <taxon>Bacteroidia</taxon>
        <taxon>Marinilabiliales</taxon>
        <taxon>Marinifilaceae</taxon>
        <taxon>Labilibaculum</taxon>
    </lineage>
</organism>
<dbReference type="SUPFAM" id="SSF56801">
    <property type="entry name" value="Acetyl-CoA synthetase-like"/>
    <property type="match status" value="1"/>
</dbReference>
<dbReference type="OrthoDB" id="9803968at2"/>
<reference evidence="5" key="2">
    <citation type="journal article" date="2020" name="Antonie Van Leeuwenhoek">
        <title>Labilibaculum antarcticum sp. nov., a novel facultative anaerobic, psychrotorelant bacterium isolated from marine sediment of Antarctica.</title>
        <authorList>
            <person name="Watanabe M."/>
            <person name="Kojima H."/>
            <person name="Fukui M."/>
        </authorList>
    </citation>
    <scope>NUCLEOTIDE SEQUENCE [LARGE SCALE GENOMIC DNA]</scope>
    <source>
        <strain evidence="5">SPP2</strain>
    </source>
</reference>
<evidence type="ECO:0000313" key="4">
    <source>
        <dbReference type="EMBL" id="BAX78728.1"/>
    </source>
</evidence>
<evidence type="ECO:0000313" key="5">
    <source>
        <dbReference type="Proteomes" id="UP000218267"/>
    </source>
</evidence>